<organism evidence="5 6">
    <name type="scientific">Brassica rapa subsp. trilocularis</name>
    <dbReference type="NCBI Taxonomy" id="1813537"/>
    <lineage>
        <taxon>Eukaryota</taxon>
        <taxon>Viridiplantae</taxon>
        <taxon>Streptophyta</taxon>
        <taxon>Embryophyta</taxon>
        <taxon>Tracheophyta</taxon>
        <taxon>Spermatophyta</taxon>
        <taxon>Magnoliopsida</taxon>
        <taxon>eudicotyledons</taxon>
        <taxon>Gunneridae</taxon>
        <taxon>Pentapetalae</taxon>
        <taxon>rosids</taxon>
        <taxon>malvids</taxon>
        <taxon>Brassicales</taxon>
        <taxon>Brassicaceae</taxon>
        <taxon>Brassiceae</taxon>
        <taxon>Brassica</taxon>
    </lineage>
</organism>
<evidence type="ECO:0000256" key="2">
    <source>
        <dbReference type="ARBA" id="ARBA00023242"/>
    </source>
</evidence>
<reference evidence="5 6" key="1">
    <citation type="submission" date="2021-03" db="EMBL/GenBank/DDBJ databases">
        <authorList>
            <person name="King G.J."/>
            <person name="Bancroft I."/>
            <person name="Baten A."/>
            <person name="Bloomfield J."/>
            <person name="Borpatragohain P."/>
            <person name="He Z."/>
            <person name="Irish N."/>
            <person name="Irwin J."/>
            <person name="Liu K."/>
            <person name="Mauleon R.P."/>
            <person name="Moore J."/>
            <person name="Morris R."/>
            <person name="Ostergaard L."/>
            <person name="Wang B."/>
            <person name="Wells R."/>
        </authorList>
    </citation>
    <scope>NUCLEOTIDE SEQUENCE [LARGE SCALE GENOMIC DNA]</scope>
    <source>
        <strain evidence="5">R-o-18</strain>
        <tissue evidence="5">Leaf</tissue>
    </source>
</reference>
<name>A0ABQ7KK17_BRACM</name>
<dbReference type="InterPro" id="IPR010402">
    <property type="entry name" value="CCT_domain"/>
</dbReference>
<accession>A0ABQ7KK17</accession>
<dbReference type="Proteomes" id="UP000823674">
    <property type="component" value="Chromosome A10"/>
</dbReference>
<evidence type="ECO:0000259" key="4">
    <source>
        <dbReference type="PROSITE" id="PS51017"/>
    </source>
</evidence>
<dbReference type="PROSITE" id="PS51017">
    <property type="entry name" value="CCT"/>
    <property type="match status" value="1"/>
</dbReference>
<evidence type="ECO:0000256" key="1">
    <source>
        <dbReference type="ARBA" id="ARBA00004123"/>
    </source>
</evidence>
<evidence type="ECO:0000256" key="3">
    <source>
        <dbReference type="PROSITE-ProRule" id="PRU00357"/>
    </source>
</evidence>
<protein>
    <recommendedName>
        <fullName evidence="4">CCT domain-containing protein</fullName>
    </recommendedName>
</protein>
<evidence type="ECO:0000313" key="5">
    <source>
        <dbReference type="EMBL" id="KAG5374895.1"/>
    </source>
</evidence>
<proteinExistence type="predicted"/>
<dbReference type="EMBL" id="JADBGQ010000010">
    <property type="protein sequence ID" value="KAG5374895.1"/>
    <property type="molecule type" value="Genomic_DNA"/>
</dbReference>
<dbReference type="Pfam" id="PF06203">
    <property type="entry name" value="CCT"/>
    <property type="match status" value="1"/>
</dbReference>
<gene>
    <name evidence="5" type="primary">A10p004340.1_BraROA</name>
    <name evidence="5" type="ORF">IGI04_039491</name>
</gene>
<keyword evidence="2 3" id="KW-0539">Nucleus</keyword>
<comment type="caution">
    <text evidence="5">The sequence shown here is derived from an EMBL/GenBank/DDBJ whole genome shotgun (WGS) entry which is preliminary data.</text>
</comment>
<sequence length="339" mass="39503">MTDIKCKSFNPIIWTFLRDIVTIFCKKVDFVYKFHIMFIKCKSFNPIIWTFLRYILIVNYNRIGIFINSMMNFLFRFDVSLCMGHFTQDSSCSGFDSYKTKEIENICLSNFDDYKALFDLKECFTADELILTDQLIDRIITKHNADTKAEKVIPSLSSVMSSVTHKDYNTEALANASCEDYKKNQMICAKAKDEINNNVEIFPNALTQLDRGPSQLILTDVHDMSLWDDQTPASRAYDPQARLEALKRYFAKKEKHNIDNSKEDARYIQNLKIITRSCRFGKQIRYESRKSTADTKRRLKGRFTKVGADYDYDPRTQENFLTQFPFGTSGERTALSTIH</sequence>
<evidence type="ECO:0000313" key="6">
    <source>
        <dbReference type="Proteomes" id="UP000823674"/>
    </source>
</evidence>
<comment type="subcellular location">
    <subcellularLocation>
        <location evidence="1 3">Nucleus</location>
    </subcellularLocation>
</comment>
<feature type="domain" description="CCT" evidence="4">
    <location>
        <begin position="264"/>
        <end position="306"/>
    </location>
</feature>
<keyword evidence="6" id="KW-1185">Reference proteome</keyword>